<dbReference type="SUPFAM" id="SSF54909">
    <property type="entry name" value="Dimeric alpha+beta barrel"/>
    <property type="match status" value="1"/>
</dbReference>
<organism evidence="2 3">
    <name type="scientific">Pseudonocardia broussonetiae</name>
    <dbReference type="NCBI Taxonomy" id="2736640"/>
    <lineage>
        <taxon>Bacteria</taxon>
        <taxon>Bacillati</taxon>
        <taxon>Actinomycetota</taxon>
        <taxon>Actinomycetes</taxon>
        <taxon>Pseudonocardiales</taxon>
        <taxon>Pseudonocardiaceae</taxon>
        <taxon>Pseudonocardia</taxon>
    </lineage>
</organism>
<evidence type="ECO:0000259" key="1">
    <source>
        <dbReference type="PROSITE" id="PS51502"/>
    </source>
</evidence>
<gene>
    <name evidence="2" type="ORF">HOP40_04530</name>
</gene>
<feature type="domain" description="Stress-response A/B barrel" evidence="1">
    <location>
        <begin position="2"/>
        <end position="94"/>
    </location>
</feature>
<reference evidence="2 3" key="1">
    <citation type="submission" date="2020-05" db="EMBL/GenBank/DDBJ databases">
        <authorList>
            <person name="Mo P."/>
        </authorList>
    </citation>
    <scope>NUCLEOTIDE SEQUENCE [LARGE SCALE GENOMIC DNA]</scope>
    <source>
        <strain evidence="2 3">Gen01</strain>
    </source>
</reference>
<dbReference type="RefSeq" id="WP_172154938.1">
    <property type="nucleotide sequence ID" value="NZ_CP053564.1"/>
</dbReference>
<dbReference type="EMBL" id="CP053564">
    <property type="protein sequence ID" value="QJY45186.1"/>
    <property type="molecule type" value="Genomic_DNA"/>
</dbReference>
<dbReference type="InterPro" id="IPR011008">
    <property type="entry name" value="Dimeric_a/b-barrel"/>
</dbReference>
<protein>
    <submittedName>
        <fullName evidence="2">Dabb family protein</fullName>
    </submittedName>
</protein>
<dbReference type="PROSITE" id="PS51502">
    <property type="entry name" value="S_R_A_B_BARREL"/>
    <property type="match status" value="1"/>
</dbReference>
<keyword evidence="3" id="KW-1185">Reference proteome</keyword>
<accession>A0A6M6JC92</accession>
<dbReference type="InterPro" id="IPR013097">
    <property type="entry name" value="Dabb"/>
</dbReference>
<dbReference type="Gene3D" id="3.30.70.100">
    <property type="match status" value="1"/>
</dbReference>
<dbReference type="Proteomes" id="UP000505377">
    <property type="component" value="Chromosome"/>
</dbReference>
<sequence>MIRNVVVGRLLPDVPAEQVDAALQALRDLRVEGVTIRLVAGTDLGLREGNASFAITVDLDDEDAYRVYDLDEEHNRIRREMFAPISASIERIQFRLPG</sequence>
<evidence type="ECO:0000313" key="3">
    <source>
        <dbReference type="Proteomes" id="UP000505377"/>
    </source>
</evidence>
<name>A0A6M6JC92_9PSEU</name>
<proteinExistence type="predicted"/>
<evidence type="ECO:0000313" key="2">
    <source>
        <dbReference type="EMBL" id="QJY45186.1"/>
    </source>
</evidence>
<dbReference type="KEGG" id="pbro:HOP40_04530"/>
<dbReference type="SMART" id="SM00886">
    <property type="entry name" value="Dabb"/>
    <property type="match status" value="1"/>
</dbReference>
<dbReference type="AlphaFoldDB" id="A0A6M6JC92"/>